<dbReference type="GO" id="GO:0005524">
    <property type="term" value="F:ATP binding"/>
    <property type="evidence" value="ECO:0007669"/>
    <property type="project" value="UniProtKB-KW"/>
</dbReference>
<keyword evidence="10" id="KW-1278">Translocase</keyword>
<dbReference type="InterPro" id="IPR011527">
    <property type="entry name" value="ABC1_TM_dom"/>
</dbReference>
<keyword evidence="9" id="KW-0067">ATP-binding</keyword>
<dbReference type="GO" id="GO:0034775">
    <property type="term" value="P:glutathione transmembrane transport"/>
    <property type="evidence" value="ECO:0007669"/>
    <property type="project" value="InterPro"/>
</dbReference>
<gene>
    <name evidence="23" type="primary">cydC</name>
    <name evidence="23" type="ordered locus">PANA_1337</name>
</gene>
<organism evidence="23 24">
    <name type="scientific">Pantoea ananatis (strain LMG 20103)</name>
    <dbReference type="NCBI Taxonomy" id="706191"/>
    <lineage>
        <taxon>Bacteria</taxon>
        <taxon>Pseudomonadati</taxon>
        <taxon>Pseudomonadota</taxon>
        <taxon>Gammaproteobacteria</taxon>
        <taxon>Enterobacterales</taxon>
        <taxon>Erwiniaceae</taxon>
        <taxon>Pantoea</taxon>
    </lineage>
</organism>
<dbReference type="Pfam" id="PF00005">
    <property type="entry name" value="ABC_tran"/>
    <property type="match status" value="1"/>
</dbReference>
<dbReference type="GO" id="GO:0045454">
    <property type="term" value="P:cell redox homeostasis"/>
    <property type="evidence" value="ECO:0007669"/>
    <property type="project" value="InterPro"/>
</dbReference>
<dbReference type="PANTHER" id="PTHR43394:SF1">
    <property type="entry name" value="ATP-BINDING CASSETTE SUB-FAMILY B MEMBER 10, MITOCHONDRIAL"/>
    <property type="match status" value="1"/>
</dbReference>
<reference evidence="23 24" key="1">
    <citation type="journal article" date="2010" name="J. Bacteriol.">
        <title>Genome sequence of Pantoea ananatis LMG20103, the causative agent of Eucalyptus blight and dieback.</title>
        <authorList>
            <person name="De Maayer P."/>
            <person name="Chan W.Y."/>
            <person name="Venter S.N."/>
            <person name="Toth I.K."/>
            <person name="Birch P.R."/>
            <person name="Joubert F."/>
            <person name="Coutinho T.A."/>
        </authorList>
    </citation>
    <scope>NUCLEOTIDE SEQUENCE [LARGE SCALE GENOMIC DNA]</scope>
    <source>
        <strain evidence="23 24">LMG 20103</strain>
    </source>
</reference>
<comment type="subunit">
    <text evidence="18">Forms a heterodimer with CydD.</text>
</comment>
<keyword evidence="7 20" id="KW-0812">Transmembrane</keyword>
<evidence type="ECO:0000256" key="16">
    <source>
        <dbReference type="ARBA" id="ARBA00051241"/>
    </source>
</evidence>
<comment type="catalytic activity">
    <reaction evidence="15">
        <text>glutathione(in) + ATP + H2O = glutathione(out) + ADP + phosphate + H(+)</text>
        <dbReference type="Rhea" id="RHEA:29787"/>
        <dbReference type="ChEBI" id="CHEBI:15377"/>
        <dbReference type="ChEBI" id="CHEBI:15378"/>
        <dbReference type="ChEBI" id="CHEBI:30616"/>
        <dbReference type="ChEBI" id="CHEBI:43474"/>
        <dbReference type="ChEBI" id="CHEBI:57925"/>
        <dbReference type="ChEBI" id="CHEBI:456216"/>
    </reaction>
    <physiologicalReaction direction="left-to-right" evidence="15">
        <dbReference type="Rhea" id="RHEA:29788"/>
    </physiologicalReaction>
</comment>
<accession>D4GNF3</accession>
<evidence type="ECO:0000256" key="3">
    <source>
        <dbReference type="ARBA" id="ARBA00012191"/>
    </source>
</evidence>
<dbReference type="Gene3D" id="3.40.50.300">
    <property type="entry name" value="P-loop containing nucleotide triphosphate hydrolases"/>
    <property type="match status" value="1"/>
</dbReference>
<evidence type="ECO:0000256" key="12">
    <source>
        <dbReference type="ARBA" id="ARBA00022989"/>
    </source>
</evidence>
<evidence type="ECO:0000256" key="10">
    <source>
        <dbReference type="ARBA" id="ARBA00022967"/>
    </source>
</evidence>
<evidence type="ECO:0000256" key="13">
    <source>
        <dbReference type="ARBA" id="ARBA00023136"/>
    </source>
</evidence>
<dbReference type="SMART" id="SM00382">
    <property type="entry name" value="AAA"/>
    <property type="match status" value="1"/>
</dbReference>
<dbReference type="InterPro" id="IPR027417">
    <property type="entry name" value="P-loop_NTPase"/>
</dbReference>
<dbReference type="GO" id="GO:0008559">
    <property type="term" value="F:ABC-type xenobiotic transporter activity"/>
    <property type="evidence" value="ECO:0007669"/>
    <property type="project" value="UniProtKB-EC"/>
</dbReference>
<comment type="similarity">
    <text evidence="2">Belongs to the ABC transporter superfamily. Drug exporter-2 (TC 3.A.1.117) family.</text>
</comment>
<evidence type="ECO:0000313" key="23">
    <source>
        <dbReference type="EMBL" id="ADD76504.1"/>
    </source>
</evidence>
<feature type="transmembrane region" description="Helical" evidence="20">
    <location>
        <begin position="78"/>
        <end position="100"/>
    </location>
</feature>
<keyword evidence="24" id="KW-1185">Reference proteome</keyword>
<evidence type="ECO:0000313" key="24">
    <source>
        <dbReference type="Proteomes" id="UP000001702"/>
    </source>
</evidence>
<evidence type="ECO:0000256" key="17">
    <source>
        <dbReference type="ARBA" id="ARBA00061534"/>
    </source>
</evidence>
<evidence type="ECO:0000256" key="19">
    <source>
        <dbReference type="ARBA" id="ARBA00071411"/>
    </source>
</evidence>
<keyword evidence="4" id="KW-0813">Transport</keyword>
<keyword evidence="5" id="KW-1003">Cell membrane</keyword>
<keyword evidence="13 20" id="KW-0472">Membrane</keyword>
<dbReference type="AlphaFoldDB" id="D4GNF3"/>
<keyword evidence="11" id="KW-0029">Amino-acid transport</keyword>
<dbReference type="InterPro" id="IPR036640">
    <property type="entry name" value="ABC1_TM_sf"/>
</dbReference>
<dbReference type="KEGG" id="pam:PANA_1337"/>
<dbReference type="Gene3D" id="1.20.1560.10">
    <property type="entry name" value="ABC transporter type 1, transmembrane domain"/>
    <property type="match status" value="1"/>
</dbReference>
<dbReference type="SUPFAM" id="SSF52540">
    <property type="entry name" value="P-loop containing nucleoside triphosphate hydrolases"/>
    <property type="match status" value="1"/>
</dbReference>
<dbReference type="EC" id="7.6.2.2" evidence="3"/>
<evidence type="ECO:0000256" key="1">
    <source>
        <dbReference type="ARBA" id="ARBA00004429"/>
    </source>
</evidence>
<name>D4GNF3_PANAM</name>
<evidence type="ECO:0000256" key="6">
    <source>
        <dbReference type="ARBA" id="ARBA00022519"/>
    </source>
</evidence>
<feature type="domain" description="ABC transmembrane type-1" evidence="22">
    <location>
        <begin position="43"/>
        <end position="330"/>
    </location>
</feature>
<keyword evidence="6" id="KW-0997">Cell inner membrane</keyword>
<evidence type="ECO:0000259" key="21">
    <source>
        <dbReference type="PROSITE" id="PS50893"/>
    </source>
</evidence>
<keyword evidence="12 20" id="KW-1133">Transmembrane helix</keyword>
<feature type="transmembrane region" description="Helical" evidence="20">
    <location>
        <begin position="186"/>
        <end position="207"/>
    </location>
</feature>
<dbReference type="InterPro" id="IPR003439">
    <property type="entry name" value="ABC_transporter-like_ATP-bd"/>
</dbReference>
<dbReference type="InterPro" id="IPR014223">
    <property type="entry name" value="ABC_CydC/D"/>
</dbReference>
<proteinExistence type="inferred from homology"/>
<evidence type="ECO:0000256" key="2">
    <source>
        <dbReference type="ARBA" id="ARBA00006526"/>
    </source>
</evidence>
<evidence type="ECO:0000256" key="15">
    <source>
        <dbReference type="ARBA" id="ARBA00050301"/>
    </source>
</evidence>
<feature type="transmembrane region" description="Helical" evidence="20">
    <location>
        <begin position="42"/>
        <end position="66"/>
    </location>
</feature>
<dbReference type="PROSITE" id="PS50929">
    <property type="entry name" value="ABC_TM1F"/>
    <property type="match status" value="1"/>
</dbReference>
<dbReference type="Pfam" id="PF00664">
    <property type="entry name" value="ABC_membrane"/>
    <property type="match status" value="1"/>
</dbReference>
<dbReference type="GO" id="GO:0006865">
    <property type="term" value="P:amino acid transport"/>
    <property type="evidence" value="ECO:0007669"/>
    <property type="project" value="UniProtKB-KW"/>
</dbReference>
<evidence type="ECO:0000256" key="11">
    <source>
        <dbReference type="ARBA" id="ARBA00022970"/>
    </source>
</evidence>
<keyword evidence="8" id="KW-0547">Nucleotide-binding</keyword>
<comment type="catalytic activity">
    <reaction evidence="14">
        <text>ATP + H2O + xenobioticSide 1 = ADP + phosphate + xenobioticSide 2.</text>
        <dbReference type="EC" id="7.6.2.2"/>
    </reaction>
</comment>
<feature type="transmembrane region" description="Helical" evidence="20">
    <location>
        <begin position="269"/>
        <end position="291"/>
    </location>
</feature>
<dbReference type="NCBIfam" id="TIGR02868">
    <property type="entry name" value="CydC"/>
    <property type="match status" value="1"/>
</dbReference>
<comment type="similarity">
    <text evidence="17">Belongs to the ABC transporter superfamily. Cysteine exporter (TC 3.A.1.129.1) family.</text>
</comment>
<dbReference type="PANTHER" id="PTHR43394">
    <property type="entry name" value="ATP-DEPENDENT PERMEASE MDL1, MITOCHONDRIAL"/>
    <property type="match status" value="1"/>
</dbReference>
<dbReference type="Proteomes" id="UP000001702">
    <property type="component" value="Chromosome"/>
</dbReference>
<dbReference type="InterPro" id="IPR017871">
    <property type="entry name" value="ABC_transporter-like_CS"/>
</dbReference>
<dbReference type="PROSITE" id="PS00211">
    <property type="entry name" value="ABC_TRANSPORTER_1"/>
    <property type="match status" value="1"/>
</dbReference>
<dbReference type="GO" id="GO:0015421">
    <property type="term" value="F:ABC-type oligopeptide transporter activity"/>
    <property type="evidence" value="ECO:0007669"/>
    <property type="project" value="TreeGrafter"/>
</dbReference>
<evidence type="ECO:0000256" key="20">
    <source>
        <dbReference type="SAM" id="Phobius"/>
    </source>
</evidence>
<evidence type="ECO:0000256" key="4">
    <source>
        <dbReference type="ARBA" id="ARBA00022448"/>
    </source>
</evidence>
<protein>
    <recommendedName>
        <fullName evidence="19">Glutathione/L-cysteine transport system ATP-binding/permease protein CydC</fullName>
        <ecNumber evidence="3">7.6.2.2</ecNumber>
    </recommendedName>
</protein>
<evidence type="ECO:0000256" key="14">
    <source>
        <dbReference type="ARBA" id="ARBA00034018"/>
    </source>
</evidence>
<evidence type="ECO:0000256" key="8">
    <source>
        <dbReference type="ARBA" id="ARBA00022741"/>
    </source>
</evidence>
<dbReference type="GO" id="GO:0016887">
    <property type="term" value="F:ATP hydrolysis activity"/>
    <property type="evidence" value="ECO:0007669"/>
    <property type="project" value="InterPro"/>
</dbReference>
<comment type="subcellular location">
    <subcellularLocation>
        <location evidence="1">Cell inner membrane</location>
        <topology evidence="1">Multi-pass membrane protein</topology>
    </subcellularLocation>
</comment>
<evidence type="ECO:0000256" key="9">
    <source>
        <dbReference type="ARBA" id="ARBA00022840"/>
    </source>
</evidence>
<dbReference type="GO" id="GO:0005886">
    <property type="term" value="C:plasma membrane"/>
    <property type="evidence" value="ECO:0007669"/>
    <property type="project" value="UniProtKB-SubCell"/>
</dbReference>
<feature type="domain" description="ABC transporter" evidence="21">
    <location>
        <begin position="365"/>
        <end position="597"/>
    </location>
</feature>
<feature type="transmembrane region" description="Helical" evidence="20">
    <location>
        <begin position="303"/>
        <end position="328"/>
    </location>
</feature>
<feature type="transmembrane region" description="Helical" evidence="20">
    <location>
        <begin position="158"/>
        <end position="179"/>
    </location>
</feature>
<dbReference type="PROSITE" id="PS50893">
    <property type="entry name" value="ABC_TRANSPORTER_2"/>
    <property type="match status" value="1"/>
</dbReference>
<evidence type="ECO:0000259" key="22">
    <source>
        <dbReference type="PROSITE" id="PS50929"/>
    </source>
</evidence>
<dbReference type="InterPro" id="IPR039421">
    <property type="entry name" value="Type_1_exporter"/>
</dbReference>
<dbReference type="SUPFAM" id="SSF90123">
    <property type="entry name" value="ABC transporter transmembrane region"/>
    <property type="match status" value="1"/>
</dbReference>
<dbReference type="EMBL" id="CP001875">
    <property type="protein sequence ID" value="ADD76504.1"/>
    <property type="molecule type" value="Genomic_DNA"/>
</dbReference>
<dbReference type="NCBIfam" id="NF008364">
    <property type="entry name" value="PRK11160.1"/>
    <property type="match status" value="1"/>
</dbReference>
<dbReference type="HOGENOM" id="CLU_000604_84_9_6"/>
<dbReference type="InterPro" id="IPR003593">
    <property type="entry name" value="AAA+_ATPase"/>
</dbReference>
<dbReference type="eggNOG" id="COG4987">
    <property type="taxonomic scope" value="Bacteria"/>
</dbReference>
<dbReference type="CDD" id="cd18585">
    <property type="entry name" value="ABC_6TM_CydC"/>
    <property type="match status" value="1"/>
</dbReference>
<comment type="catalytic activity">
    <reaction evidence="16">
        <text>L-cysteine(in) + ATP + H2O = L-cysteine(out) + ADP + phosphate + H(+)</text>
        <dbReference type="Rhea" id="RHEA:29783"/>
        <dbReference type="ChEBI" id="CHEBI:15377"/>
        <dbReference type="ChEBI" id="CHEBI:15378"/>
        <dbReference type="ChEBI" id="CHEBI:30616"/>
        <dbReference type="ChEBI" id="CHEBI:35235"/>
        <dbReference type="ChEBI" id="CHEBI:43474"/>
        <dbReference type="ChEBI" id="CHEBI:456216"/>
    </reaction>
    <physiologicalReaction direction="left-to-right" evidence="16">
        <dbReference type="Rhea" id="RHEA:29784"/>
    </physiologicalReaction>
</comment>
<dbReference type="FunFam" id="1.20.1560.10:FF:000060">
    <property type="entry name" value="Cysteine/glutathione ABC transporter ATP-binding protein/permease CydC"/>
    <property type="match status" value="1"/>
</dbReference>
<evidence type="ECO:0000256" key="18">
    <source>
        <dbReference type="ARBA" id="ARBA00063833"/>
    </source>
</evidence>
<dbReference type="STRING" id="706191.PANA_1337"/>
<dbReference type="FunFam" id="3.40.50.300:FF:000854">
    <property type="entry name" value="Multidrug ABC transporter ATP-binding protein"/>
    <property type="match status" value="1"/>
</dbReference>
<sequence length="600" mass="65093">MAGTDGPARPFPCTAATSSTGVHLMSALRPFLRLWLRHPFRLALGIILAIVTLLASIGLLTLSGWFQAASSVVGVAGLYSFNYMLPAAGVRGAAIIRTAARYLERLVTHDATFRVLQHLRVFTFSRLISLAPGQLAAFRQADLLNRFVGDVDTLDHLYLRVISPLLGAFIVIVVVTAGLSLIDPQLALLLGGTLLALLCLFPPLFYHLGAPAGVAITRQRSHWRVQLMHWLAGQAELTLYGNASAWRARLDSSEQQWQDAQRQQARLEALAQSLLLMCSGITVTALLWLSADSIAQQHLPGPFIALVVFCALAAFEALAPVAGAFLPLSQVITAAQRVNEIIEQTPAIVFPSAAAVPPGALSMSVQALEFSYPGRPENVLNQFSLHIKAGEHVALLGPTGCGKSTLLGLLTRAWDVEHGEIALNNVPLAEWDEAQLRQRISVVTQRVHLFSQTLRDNLLLACPDASDETLTVALMQTGLQSLLDNEEGLNAWLGEGGRPLSGGELRRLAIARALLHNGDLWLLDEPTEGLDAATEQHILFLLQQLTAGKTVIMVTHRLTGLAQMDKICVMDGGKIIEQGNHSELVAKGGRYWRFQQRFAL</sequence>
<evidence type="ECO:0000256" key="7">
    <source>
        <dbReference type="ARBA" id="ARBA00022692"/>
    </source>
</evidence>
<evidence type="ECO:0000256" key="5">
    <source>
        <dbReference type="ARBA" id="ARBA00022475"/>
    </source>
</evidence>